<feature type="region of interest" description="Disordered" evidence="1">
    <location>
        <begin position="113"/>
        <end position="132"/>
    </location>
</feature>
<dbReference type="AlphaFoldDB" id="A0A8P0PK08"/>
<evidence type="ECO:0000256" key="1">
    <source>
        <dbReference type="SAM" id="MobiDB-lite"/>
    </source>
</evidence>
<evidence type="ECO:0000313" key="2">
    <source>
        <dbReference type="Ensembl" id="ENSCAFP00000069976.1"/>
    </source>
</evidence>
<feature type="compositionally biased region" description="Low complexity" evidence="1">
    <location>
        <begin position="1"/>
        <end position="26"/>
    </location>
</feature>
<feature type="region of interest" description="Disordered" evidence="1">
    <location>
        <begin position="1"/>
        <end position="83"/>
    </location>
</feature>
<name>A0A8P0PK08_CANLF</name>
<reference evidence="2" key="2">
    <citation type="submission" date="2025-08" db="UniProtKB">
        <authorList>
            <consortium name="Ensembl"/>
        </authorList>
    </citation>
    <scope>IDENTIFICATION</scope>
</reference>
<sequence length="140" mass="14912">MESAPAAPDPAASEPGSSGADAAAGARETPLNQESARKSEPPAAVRRQSYSSTSRGRRLREGLGRGRRKRKARNAPKLISAPGILPSPRFQRFCKNLGMVSGELDAGWIDSARDAPPLAIPPPPRPASPPSDLYTSFWRV</sequence>
<dbReference type="Ensembl" id="ENSCAFT00000106566.1">
    <property type="protein sequence ID" value="ENSCAFP00000069976.1"/>
    <property type="gene ID" value="ENSCAFG00000054413.1"/>
</dbReference>
<organism evidence="2 3">
    <name type="scientific">Canis lupus familiaris</name>
    <name type="common">Dog</name>
    <name type="synonym">Canis familiaris</name>
    <dbReference type="NCBI Taxonomy" id="9615"/>
    <lineage>
        <taxon>Eukaryota</taxon>
        <taxon>Metazoa</taxon>
        <taxon>Chordata</taxon>
        <taxon>Craniata</taxon>
        <taxon>Vertebrata</taxon>
        <taxon>Euteleostomi</taxon>
        <taxon>Mammalia</taxon>
        <taxon>Eutheria</taxon>
        <taxon>Laurasiatheria</taxon>
        <taxon>Carnivora</taxon>
        <taxon>Caniformia</taxon>
        <taxon>Canidae</taxon>
        <taxon>Canis</taxon>
    </lineage>
</organism>
<evidence type="ECO:0000313" key="3">
    <source>
        <dbReference type="Proteomes" id="UP000002254"/>
    </source>
</evidence>
<feature type="compositionally biased region" description="Basic residues" evidence="1">
    <location>
        <begin position="65"/>
        <end position="74"/>
    </location>
</feature>
<protein>
    <submittedName>
        <fullName evidence="2">Uncharacterized protein</fullName>
    </submittedName>
</protein>
<reference evidence="2 3" key="1">
    <citation type="journal article" date="2005" name="Nature">
        <title>Genome sequence, comparative analysis and haplotype structure of the domestic dog.</title>
        <authorList>
            <consortium name="Broad Sequencing Platform"/>
            <person name="Lindblad-Toh K."/>
            <person name="Wade C.M."/>
            <person name="Mikkelsen T.S."/>
            <person name="Karlsson E.K."/>
            <person name="Jaffe D.B."/>
            <person name="Kamal M."/>
            <person name="Clamp M."/>
            <person name="Chang J.L."/>
            <person name="Kulbokas E.J. III"/>
            <person name="Zody M.C."/>
            <person name="Mauceli E."/>
            <person name="Xie X."/>
            <person name="Breen M."/>
            <person name="Wayne R.K."/>
            <person name="Ostrander E.A."/>
            <person name="Ponting C.P."/>
            <person name="Galibert F."/>
            <person name="Smith D.R."/>
            <person name="DeJong P.J."/>
            <person name="Kirkness E."/>
            <person name="Alvarez P."/>
            <person name="Biagi T."/>
            <person name="Brockman W."/>
            <person name="Butler J."/>
            <person name="Chin C.W."/>
            <person name="Cook A."/>
            <person name="Cuff J."/>
            <person name="Daly M.J."/>
            <person name="DeCaprio D."/>
            <person name="Gnerre S."/>
            <person name="Grabherr M."/>
            <person name="Kellis M."/>
            <person name="Kleber M."/>
            <person name="Bardeleben C."/>
            <person name="Goodstadt L."/>
            <person name="Heger A."/>
            <person name="Hitte C."/>
            <person name="Kim L."/>
            <person name="Koepfli K.P."/>
            <person name="Parker H.G."/>
            <person name="Pollinger J.P."/>
            <person name="Searle S.M."/>
            <person name="Sutter N.B."/>
            <person name="Thomas R."/>
            <person name="Webber C."/>
            <person name="Baldwin J."/>
            <person name="Abebe A."/>
            <person name="Abouelleil A."/>
            <person name="Aftuck L."/>
            <person name="Ait-Zahra M."/>
            <person name="Aldredge T."/>
            <person name="Allen N."/>
            <person name="An P."/>
            <person name="Anderson S."/>
            <person name="Antoine C."/>
            <person name="Arachchi H."/>
            <person name="Aslam A."/>
            <person name="Ayotte L."/>
            <person name="Bachantsang P."/>
            <person name="Barry A."/>
            <person name="Bayul T."/>
            <person name="Benamara M."/>
            <person name="Berlin A."/>
            <person name="Bessette D."/>
            <person name="Blitshteyn B."/>
            <person name="Bloom T."/>
            <person name="Blye J."/>
            <person name="Boguslavskiy L."/>
            <person name="Bonnet C."/>
            <person name="Boukhgalter B."/>
            <person name="Brown A."/>
            <person name="Cahill P."/>
            <person name="Calixte N."/>
            <person name="Camarata J."/>
            <person name="Cheshatsang Y."/>
            <person name="Chu J."/>
            <person name="Citroen M."/>
            <person name="Collymore A."/>
            <person name="Cooke P."/>
            <person name="Dawoe T."/>
            <person name="Daza R."/>
            <person name="Decktor K."/>
            <person name="DeGray S."/>
            <person name="Dhargay N."/>
            <person name="Dooley K."/>
            <person name="Dooley K."/>
            <person name="Dorje P."/>
            <person name="Dorjee K."/>
            <person name="Dorris L."/>
            <person name="Duffey N."/>
            <person name="Dupes A."/>
            <person name="Egbiremolen O."/>
            <person name="Elong R."/>
            <person name="Falk J."/>
            <person name="Farina A."/>
            <person name="Faro S."/>
            <person name="Ferguson D."/>
            <person name="Ferreira P."/>
            <person name="Fisher S."/>
            <person name="FitzGerald M."/>
            <person name="Foley K."/>
            <person name="Foley C."/>
            <person name="Franke A."/>
            <person name="Friedrich D."/>
            <person name="Gage D."/>
            <person name="Garber M."/>
            <person name="Gearin G."/>
            <person name="Giannoukos G."/>
            <person name="Goode T."/>
            <person name="Goyette A."/>
            <person name="Graham J."/>
            <person name="Grandbois E."/>
            <person name="Gyaltsen K."/>
            <person name="Hafez N."/>
            <person name="Hagopian D."/>
            <person name="Hagos B."/>
            <person name="Hall J."/>
            <person name="Healy C."/>
            <person name="Hegarty R."/>
            <person name="Honan T."/>
            <person name="Horn A."/>
            <person name="Houde N."/>
            <person name="Hughes L."/>
            <person name="Hunnicutt L."/>
            <person name="Husby M."/>
            <person name="Jester B."/>
            <person name="Jones C."/>
            <person name="Kamat A."/>
            <person name="Kanga B."/>
            <person name="Kells C."/>
            <person name="Khazanovich D."/>
            <person name="Kieu A.C."/>
            <person name="Kisner P."/>
            <person name="Kumar M."/>
            <person name="Lance K."/>
            <person name="Landers T."/>
            <person name="Lara M."/>
            <person name="Lee W."/>
            <person name="Leger J.P."/>
            <person name="Lennon N."/>
            <person name="Leuper L."/>
            <person name="LeVine S."/>
            <person name="Liu J."/>
            <person name="Liu X."/>
            <person name="Lokyitsang Y."/>
            <person name="Lokyitsang T."/>
            <person name="Lui A."/>
            <person name="Macdonald J."/>
            <person name="Major J."/>
            <person name="Marabella R."/>
            <person name="Maru K."/>
            <person name="Matthews C."/>
            <person name="McDonough S."/>
            <person name="Mehta T."/>
            <person name="Meldrim J."/>
            <person name="Melnikov A."/>
            <person name="Meneus L."/>
            <person name="Mihalev A."/>
            <person name="Mihova T."/>
            <person name="Miller K."/>
            <person name="Mittelman R."/>
            <person name="Mlenga V."/>
            <person name="Mulrain L."/>
            <person name="Munson G."/>
            <person name="Navidi A."/>
            <person name="Naylor J."/>
            <person name="Nguyen T."/>
            <person name="Nguyen N."/>
            <person name="Nguyen C."/>
            <person name="Nguyen T."/>
            <person name="Nicol R."/>
            <person name="Norbu N."/>
            <person name="Norbu C."/>
            <person name="Novod N."/>
            <person name="Nyima T."/>
            <person name="Olandt P."/>
            <person name="O'Neill B."/>
            <person name="O'Neill K."/>
            <person name="Osman S."/>
            <person name="Oyono L."/>
            <person name="Patti C."/>
            <person name="Perrin D."/>
            <person name="Phunkhang P."/>
            <person name="Pierre F."/>
            <person name="Priest M."/>
            <person name="Rachupka A."/>
            <person name="Raghuraman S."/>
            <person name="Rameau R."/>
            <person name="Ray V."/>
            <person name="Raymond C."/>
            <person name="Rege F."/>
            <person name="Rise C."/>
            <person name="Rogers J."/>
            <person name="Rogov P."/>
            <person name="Sahalie J."/>
            <person name="Settipalli S."/>
            <person name="Sharpe T."/>
            <person name="Shea T."/>
            <person name="Sheehan M."/>
            <person name="Sherpa N."/>
            <person name="Shi J."/>
            <person name="Shih D."/>
            <person name="Sloan J."/>
            <person name="Smith C."/>
            <person name="Sparrow T."/>
            <person name="Stalker J."/>
            <person name="Stange-Thomann N."/>
            <person name="Stavropoulos S."/>
            <person name="Stone C."/>
            <person name="Stone S."/>
            <person name="Sykes S."/>
            <person name="Tchuinga P."/>
            <person name="Tenzing P."/>
            <person name="Tesfaye S."/>
            <person name="Thoulutsang D."/>
            <person name="Thoulutsang Y."/>
            <person name="Topham K."/>
            <person name="Topping I."/>
            <person name="Tsamla T."/>
            <person name="Vassiliev H."/>
            <person name="Venkataraman V."/>
            <person name="Vo A."/>
            <person name="Wangchuk T."/>
            <person name="Wangdi T."/>
            <person name="Weiand M."/>
            <person name="Wilkinson J."/>
            <person name="Wilson A."/>
            <person name="Yadav S."/>
            <person name="Yang S."/>
            <person name="Yang X."/>
            <person name="Young G."/>
            <person name="Yu Q."/>
            <person name="Zainoun J."/>
            <person name="Zembek L."/>
            <person name="Zimmer A."/>
            <person name="Lander E.S."/>
        </authorList>
    </citation>
    <scope>NUCLEOTIDE SEQUENCE [LARGE SCALE GENOMIC DNA]</scope>
    <source>
        <strain evidence="2">Boxer</strain>
    </source>
</reference>
<feature type="compositionally biased region" description="Pro residues" evidence="1">
    <location>
        <begin position="118"/>
        <end position="129"/>
    </location>
</feature>
<dbReference type="Proteomes" id="UP000002254">
    <property type="component" value="Chromosome 30"/>
</dbReference>
<accession>A0A8P0PK08</accession>
<proteinExistence type="predicted"/>